<dbReference type="PANTHER" id="PTHR43540:SF3">
    <property type="entry name" value="ENTEROBACTIN SYNTHASE COMPONENT B"/>
    <property type="match status" value="1"/>
</dbReference>
<evidence type="ECO:0000313" key="3">
    <source>
        <dbReference type="EMBL" id="QNV37658.1"/>
    </source>
</evidence>
<dbReference type="PANTHER" id="PTHR43540">
    <property type="entry name" value="PEROXYUREIDOACRYLATE/UREIDOACRYLATE AMIDOHYDROLASE-RELATED"/>
    <property type="match status" value="1"/>
</dbReference>
<dbReference type="SUPFAM" id="SSF52499">
    <property type="entry name" value="Isochorismatase-like hydrolases"/>
    <property type="match status" value="1"/>
</dbReference>
<keyword evidence="4" id="KW-1185">Reference proteome</keyword>
<dbReference type="Pfam" id="PF00857">
    <property type="entry name" value="Isochorismatase"/>
    <property type="match status" value="1"/>
</dbReference>
<dbReference type="AlphaFoldDB" id="A0A7H2BDB2"/>
<dbReference type="GeneID" id="96624714"/>
<dbReference type="EMBL" id="CP061539">
    <property type="protein sequence ID" value="QNV37658.1"/>
    <property type="molecule type" value="Genomic_DNA"/>
</dbReference>
<feature type="domain" description="Isochorismatase-like" evidence="2">
    <location>
        <begin position="33"/>
        <end position="198"/>
    </location>
</feature>
<dbReference type="InterPro" id="IPR016291">
    <property type="entry name" value="Isochorismatase"/>
</dbReference>
<evidence type="ECO:0000256" key="1">
    <source>
        <dbReference type="ARBA" id="ARBA00022801"/>
    </source>
</evidence>
<dbReference type="InterPro" id="IPR050272">
    <property type="entry name" value="Isochorismatase-like_hydrls"/>
</dbReference>
<accession>A0A7H2BDB2</accession>
<organism evidence="3 4">
    <name type="scientific">Rothia terrae</name>
    <dbReference type="NCBI Taxonomy" id="396015"/>
    <lineage>
        <taxon>Bacteria</taxon>
        <taxon>Bacillati</taxon>
        <taxon>Actinomycetota</taxon>
        <taxon>Actinomycetes</taxon>
        <taxon>Micrococcales</taxon>
        <taxon>Micrococcaceae</taxon>
        <taxon>Rothia</taxon>
    </lineage>
</organism>
<gene>
    <name evidence="3" type="ORF">IDM49_10735</name>
</gene>
<dbReference type="PRINTS" id="PR01398">
    <property type="entry name" value="ISCHRISMTASE"/>
</dbReference>
<protein>
    <submittedName>
        <fullName evidence="3">Isochorismatase family protein</fullName>
    </submittedName>
</protein>
<dbReference type="Gene3D" id="3.40.50.850">
    <property type="entry name" value="Isochorismatase-like"/>
    <property type="match status" value="1"/>
</dbReference>
<dbReference type="GO" id="GO:0008908">
    <property type="term" value="F:isochorismatase activity"/>
    <property type="evidence" value="ECO:0007669"/>
    <property type="project" value="InterPro"/>
</dbReference>
<name>A0A7H2BDB2_9MICC</name>
<sequence>MATFSAGVHGYSLKDFSNENRGLGWMLDPSQCALLVHDFLPYYLEILPENLQAELVSNVAEAVSWAQAHDVSVLMTAPRPAALAAQRGLGGKLWGIGPSDAQTREIILPELRGCLHIHKRSLSAFYATDLEVELRRLGKTQLVVAGVYVAGGIVATSFDALARDLEFFVVADAVADYTVDRHRFALDQIAGTTGQVVSLVNLTR</sequence>
<proteinExistence type="predicted"/>
<dbReference type="RefSeq" id="WP_190724502.1">
    <property type="nucleotide sequence ID" value="NZ_CP061539.1"/>
</dbReference>
<keyword evidence="1" id="KW-0378">Hydrolase</keyword>
<dbReference type="KEGG" id="rter:IDM49_10735"/>
<evidence type="ECO:0000259" key="2">
    <source>
        <dbReference type="Pfam" id="PF00857"/>
    </source>
</evidence>
<dbReference type="Proteomes" id="UP000516404">
    <property type="component" value="Chromosome"/>
</dbReference>
<dbReference type="InterPro" id="IPR000868">
    <property type="entry name" value="Isochorismatase-like_dom"/>
</dbReference>
<evidence type="ECO:0000313" key="4">
    <source>
        <dbReference type="Proteomes" id="UP000516404"/>
    </source>
</evidence>
<dbReference type="InterPro" id="IPR036380">
    <property type="entry name" value="Isochorismatase-like_sf"/>
</dbReference>
<reference evidence="3 4" key="1">
    <citation type="submission" date="2020-09" db="EMBL/GenBank/DDBJ databases">
        <title>Investigation of environmental microbes.</title>
        <authorList>
            <person name="Ou Y."/>
            <person name="Kang Q."/>
        </authorList>
    </citation>
    <scope>NUCLEOTIDE SEQUENCE [LARGE SCALE GENOMIC DNA]</scope>
    <source>
        <strain evidence="3 4">KJZ-14</strain>
    </source>
</reference>